<dbReference type="OMA" id="PVKITEH"/>
<proteinExistence type="predicted"/>
<dbReference type="AlphaFoldDB" id="M7Z769"/>
<dbReference type="Pfam" id="PF00561">
    <property type="entry name" value="Abhydrolase_1"/>
    <property type="match status" value="1"/>
</dbReference>
<dbReference type="SUPFAM" id="SSF53474">
    <property type="entry name" value="alpha/beta-Hydrolases"/>
    <property type="match status" value="1"/>
</dbReference>
<dbReference type="PANTHER" id="PTHR42977:SF3">
    <property type="entry name" value="AB HYDROLASE-1 DOMAIN-CONTAINING PROTEIN"/>
    <property type="match status" value="1"/>
</dbReference>
<sequence length="502" mass="56207">MLFFLGVPQRLIAAVAEFLTPVKITEHDMLMVITFRVTRMRRRDAAEVSRLTCSVVPLQNLSILQFPAANFAVMLFHYDGAVDGWSDLPWSRRAVHVAAVDQTKWWFGKRFLHPDLVADYDYIFLWDEDIEVDGFDPMRLSKIVRLNFQKTESSFQNLMVSSPRKSDPAMDLYVDDDIGDGFSFSGGCKSLGGFLSALMLANVGIGAGKYAEAEGPSKSDEWFAQGRMVKAHALYGNKEKAKDPFFGLTMGSGSQSSGDVFNWFCVEAGSSSNPTVLLIHGFPSQAYSYRNVLPVLSDKYRSIAFDWLGFGFSDKPQPKYGFDYTLDEYTSALESLIDAVAPDKLSIVVQGYFAPIVVKYAKEHQDKLNHLILVNPPDPLRASDKALTSSGPYMMKEEDATVYRRPYLVSGASGFALNAITRAMGKDLKAYIESMRSILASDSWNTKTTICWGLRDRWLTYDGVEDFCDGLKHNVVQLPMAGHHAQEDRGEELGNILKRILR</sequence>
<dbReference type="Pfam" id="PF05212">
    <property type="entry name" value="DUF707"/>
    <property type="match status" value="1"/>
</dbReference>
<organism evidence="2">
    <name type="scientific">Triticum urartu</name>
    <name type="common">Red wild einkorn</name>
    <name type="synonym">Crithodium urartu</name>
    <dbReference type="NCBI Taxonomy" id="4572"/>
    <lineage>
        <taxon>Eukaryota</taxon>
        <taxon>Viridiplantae</taxon>
        <taxon>Streptophyta</taxon>
        <taxon>Embryophyta</taxon>
        <taxon>Tracheophyta</taxon>
        <taxon>Spermatophyta</taxon>
        <taxon>Magnoliopsida</taxon>
        <taxon>Liliopsida</taxon>
        <taxon>Poales</taxon>
        <taxon>Poaceae</taxon>
        <taxon>BOP clade</taxon>
        <taxon>Pooideae</taxon>
        <taxon>Triticodae</taxon>
        <taxon>Triticeae</taxon>
        <taxon>Triticinae</taxon>
        <taxon>Triticum</taxon>
    </lineage>
</organism>
<reference evidence="2" key="1">
    <citation type="journal article" date="2013" name="Nature">
        <title>Draft genome of the wheat A-genome progenitor Triticum urartu.</title>
        <authorList>
            <person name="Ling H.Q."/>
            <person name="Zhao S."/>
            <person name="Liu D."/>
            <person name="Wang J."/>
            <person name="Sun H."/>
            <person name="Zhang C."/>
            <person name="Fan H."/>
            <person name="Li D."/>
            <person name="Dong L."/>
            <person name="Tao Y."/>
            <person name="Gao C."/>
            <person name="Wu H."/>
            <person name="Li Y."/>
            <person name="Cui Y."/>
            <person name="Guo X."/>
            <person name="Zheng S."/>
            <person name="Wang B."/>
            <person name="Yu K."/>
            <person name="Liang Q."/>
            <person name="Yang W."/>
            <person name="Lou X."/>
            <person name="Chen J."/>
            <person name="Feng M."/>
            <person name="Jian J."/>
            <person name="Zhang X."/>
            <person name="Luo G."/>
            <person name="Jiang Y."/>
            <person name="Liu J."/>
            <person name="Wang Z."/>
            <person name="Sha Y."/>
            <person name="Zhang B."/>
            <person name="Wu H."/>
            <person name="Tang D."/>
            <person name="Shen Q."/>
            <person name="Xue P."/>
            <person name="Zou S."/>
            <person name="Wang X."/>
            <person name="Liu X."/>
            <person name="Wang F."/>
            <person name="Yang Y."/>
            <person name="An X."/>
            <person name="Dong Z."/>
            <person name="Zhang K."/>
            <person name="Zhang X."/>
            <person name="Luo M.C."/>
            <person name="Dvorak J."/>
            <person name="Tong Y."/>
            <person name="Wang J."/>
            <person name="Yang H."/>
            <person name="Li Z."/>
            <person name="Wang D."/>
            <person name="Zhang A."/>
            <person name="Wang J."/>
        </authorList>
    </citation>
    <scope>NUCLEOTIDE SEQUENCE</scope>
</reference>
<dbReference type="EMBL" id="KD125413">
    <property type="protein sequence ID" value="EMS59018.1"/>
    <property type="molecule type" value="Genomic_DNA"/>
</dbReference>
<dbReference type="eggNOG" id="KOG1454">
    <property type="taxonomic scope" value="Eukaryota"/>
</dbReference>
<dbReference type="GO" id="GO:0004301">
    <property type="term" value="F:epoxide hydrolase activity"/>
    <property type="evidence" value="ECO:0007669"/>
    <property type="project" value="TreeGrafter"/>
</dbReference>
<accession>M7Z769</accession>
<dbReference type="InterPro" id="IPR007877">
    <property type="entry name" value="DUF707"/>
</dbReference>
<dbReference type="InterPro" id="IPR029058">
    <property type="entry name" value="AB_hydrolase_fold"/>
</dbReference>
<dbReference type="STRING" id="4572.M7Z769"/>
<evidence type="ECO:0000256" key="1">
    <source>
        <dbReference type="ARBA" id="ARBA00022801"/>
    </source>
</evidence>
<name>M7Z769_TRIUA</name>
<evidence type="ECO:0000313" key="2">
    <source>
        <dbReference type="EMBL" id="EMS59018.1"/>
    </source>
</evidence>
<keyword evidence="1" id="KW-0378">Hydrolase</keyword>
<gene>
    <name evidence="2" type="ORF">TRIUR3_05973</name>
</gene>
<protein>
    <submittedName>
        <fullName evidence="2">Uncharacterized protein</fullName>
    </submittedName>
</protein>
<dbReference type="Gene3D" id="3.40.50.1820">
    <property type="entry name" value="alpha/beta hydrolase"/>
    <property type="match status" value="1"/>
</dbReference>
<dbReference type="PANTHER" id="PTHR42977">
    <property type="entry name" value="HYDROLASE-RELATED"/>
    <property type="match status" value="1"/>
</dbReference>
<dbReference type="InterPro" id="IPR051340">
    <property type="entry name" value="Haloalkane_dehalogenase"/>
</dbReference>
<dbReference type="InterPro" id="IPR000073">
    <property type="entry name" value="AB_hydrolase_1"/>
</dbReference>